<keyword evidence="4 6" id="KW-0472">Membrane</keyword>
<dbReference type="Proteomes" id="UP000325902">
    <property type="component" value="Unassembled WGS sequence"/>
</dbReference>
<accession>A0A5N5DQQ9</accession>
<dbReference type="GO" id="GO:0016020">
    <property type="term" value="C:membrane"/>
    <property type="evidence" value="ECO:0007669"/>
    <property type="project" value="UniProtKB-SubCell"/>
</dbReference>
<evidence type="ECO:0000256" key="1">
    <source>
        <dbReference type="ARBA" id="ARBA00004141"/>
    </source>
</evidence>
<evidence type="ECO:0000256" key="4">
    <source>
        <dbReference type="ARBA" id="ARBA00023136"/>
    </source>
</evidence>
<evidence type="ECO:0000313" key="8">
    <source>
        <dbReference type="EMBL" id="KAB2579064.1"/>
    </source>
</evidence>
<evidence type="ECO:0000256" key="3">
    <source>
        <dbReference type="ARBA" id="ARBA00022989"/>
    </source>
</evidence>
<evidence type="ECO:0000256" key="2">
    <source>
        <dbReference type="ARBA" id="ARBA00022692"/>
    </source>
</evidence>
<proteinExistence type="inferred from homology"/>
<dbReference type="PANTHER" id="PTHR33048:SF55">
    <property type="entry name" value="INTEGRAL MEMBRANE PROTEIN"/>
    <property type="match status" value="1"/>
</dbReference>
<keyword evidence="2 6" id="KW-0812">Transmembrane</keyword>
<evidence type="ECO:0000259" key="7">
    <source>
        <dbReference type="Pfam" id="PF20684"/>
    </source>
</evidence>
<feature type="transmembrane region" description="Helical" evidence="6">
    <location>
        <begin position="6"/>
        <end position="31"/>
    </location>
</feature>
<dbReference type="AlphaFoldDB" id="A0A5N5DQQ9"/>
<dbReference type="InterPro" id="IPR049326">
    <property type="entry name" value="Rhodopsin_dom_fungi"/>
</dbReference>
<dbReference type="Pfam" id="PF20684">
    <property type="entry name" value="Fung_rhodopsin"/>
    <property type="match status" value="1"/>
</dbReference>
<gene>
    <name evidence="8" type="ORF">DBV05_g2478</name>
</gene>
<dbReference type="InterPro" id="IPR052337">
    <property type="entry name" value="SAT4-like"/>
</dbReference>
<keyword evidence="9" id="KW-1185">Reference proteome</keyword>
<evidence type="ECO:0000256" key="5">
    <source>
        <dbReference type="ARBA" id="ARBA00038359"/>
    </source>
</evidence>
<comment type="similarity">
    <text evidence="5">Belongs to the SAT4 family.</text>
</comment>
<feature type="transmembrane region" description="Helical" evidence="6">
    <location>
        <begin position="209"/>
        <end position="229"/>
    </location>
</feature>
<sequence length="385" mass="42492">MAGEDQGPILIWNTCVFGSLAILLVALRLGFRGYRRRLDLSDYCIFIALLCSIAQECFNLIAVVSYGYGRHAADLPPSMKNSVVPKQLFFANMIVFKPTYLFTKLSLCLVYAQLFKRADSKTVRITRMLVYFTTFVVVGYYGSATIISIFQCNPIRKSYLSKTSGTCIDLTQFRFSGHAVNIITSIMVICIPLPALFKMKDKRPEIKQLLFLILLGFVHTSCAITRLVLQFFPNPASKTDPQWANTIPNTISMVEMDVGIIAASLVVMRPCFQFLYNVATGRSNADLLQSTTRTGGGYSGSKLSSFGGGGGTMSSVLRRERKMSKAVVDIEMESRLVEEESRGGSVADGGSGNGYVRDVGDVRDSFVGVAVEYEAWEAGQKGRMR</sequence>
<name>A0A5N5DQQ9_9PEZI</name>
<protein>
    <recommendedName>
        <fullName evidence="7">Rhodopsin domain-containing protein</fullName>
    </recommendedName>
</protein>
<dbReference type="OrthoDB" id="3648173at2759"/>
<keyword evidence="3 6" id="KW-1133">Transmembrane helix</keyword>
<feature type="domain" description="Rhodopsin" evidence="7">
    <location>
        <begin position="27"/>
        <end position="273"/>
    </location>
</feature>
<feature type="transmembrane region" description="Helical" evidence="6">
    <location>
        <begin position="88"/>
        <end position="107"/>
    </location>
</feature>
<comment type="subcellular location">
    <subcellularLocation>
        <location evidence="1">Membrane</location>
        <topology evidence="1">Multi-pass membrane protein</topology>
    </subcellularLocation>
</comment>
<organism evidence="8 9">
    <name type="scientific">Lasiodiplodia theobromae</name>
    <dbReference type="NCBI Taxonomy" id="45133"/>
    <lineage>
        <taxon>Eukaryota</taxon>
        <taxon>Fungi</taxon>
        <taxon>Dikarya</taxon>
        <taxon>Ascomycota</taxon>
        <taxon>Pezizomycotina</taxon>
        <taxon>Dothideomycetes</taxon>
        <taxon>Dothideomycetes incertae sedis</taxon>
        <taxon>Botryosphaeriales</taxon>
        <taxon>Botryosphaeriaceae</taxon>
        <taxon>Lasiodiplodia</taxon>
    </lineage>
</organism>
<feature type="transmembrane region" description="Helical" evidence="6">
    <location>
        <begin position="179"/>
        <end position="197"/>
    </location>
</feature>
<comment type="caution">
    <text evidence="8">The sequence shown here is derived from an EMBL/GenBank/DDBJ whole genome shotgun (WGS) entry which is preliminary data.</text>
</comment>
<feature type="transmembrane region" description="Helical" evidence="6">
    <location>
        <begin position="128"/>
        <end position="150"/>
    </location>
</feature>
<evidence type="ECO:0000313" key="9">
    <source>
        <dbReference type="Proteomes" id="UP000325902"/>
    </source>
</evidence>
<dbReference type="PANTHER" id="PTHR33048">
    <property type="entry name" value="PTH11-LIKE INTEGRAL MEMBRANE PROTEIN (AFU_ORTHOLOGUE AFUA_5G11245)"/>
    <property type="match status" value="1"/>
</dbReference>
<feature type="transmembrane region" description="Helical" evidence="6">
    <location>
        <begin position="43"/>
        <end position="68"/>
    </location>
</feature>
<dbReference type="EMBL" id="VCHE01000009">
    <property type="protein sequence ID" value="KAB2579064.1"/>
    <property type="molecule type" value="Genomic_DNA"/>
</dbReference>
<evidence type="ECO:0000256" key="6">
    <source>
        <dbReference type="SAM" id="Phobius"/>
    </source>
</evidence>
<reference evidence="8 9" key="1">
    <citation type="journal article" date="2019" name="Sci. Rep.">
        <title>A multi-omics analysis of the grapevine pathogen Lasiodiplodia theobromae reveals that temperature affects the expression of virulence- and pathogenicity-related genes.</title>
        <authorList>
            <person name="Felix C."/>
            <person name="Meneses R."/>
            <person name="Goncalves M.F.M."/>
            <person name="Tilleman L."/>
            <person name="Duarte A.S."/>
            <person name="Jorrin-Novo J.V."/>
            <person name="Van de Peer Y."/>
            <person name="Deforce D."/>
            <person name="Van Nieuwerburgh F."/>
            <person name="Esteves A.C."/>
            <person name="Alves A."/>
        </authorList>
    </citation>
    <scope>NUCLEOTIDE SEQUENCE [LARGE SCALE GENOMIC DNA]</scope>
    <source>
        <strain evidence="8 9">LA-SOL3</strain>
    </source>
</reference>